<feature type="region of interest" description="Disordered" evidence="1">
    <location>
        <begin position="60"/>
        <end position="112"/>
    </location>
</feature>
<dbReference type="InterPro" id="IPR003646">
    <property type="entry name" value="SH3-like_bac-type"/>
</dbReference>
<feature type="compositionally biased region" description="Low complexity" evidence="1">
    <location>
        <begin position="126"/>
        <end position="135"/>
    </location>
</feature>
<gene>
    <name evidence="3" type="ORF">BMG03_15695</name>
</gene>
<dbReference type="Proteomes" id="UP000185622">
    <property type="component" value="Chromosome"/>
</dbReference>
<evidence type="ECO:0000313" key="4">
    <source>
        <dbReference type="Proteomes" id="UP000185622"/>
    </source>
</evidence>
<sequence length="142" mass="14945">MRSAPSTGASIVTRLADGQNLRNLGCRMAEGRRWCQVATLADPGFEGWAAGEYLIEGTGTPTRAEAVPSPKPKIVTGSGQERVGFTSGSSDARLQGGAPAREIAPLPAQRAGRQDLNLRVMVQEAPSPTESTTPTRALSWAK</sequence>
<evidence type="ECO:0000259" key="2">
    <source>
        <dbReference type="Pfam" id="PF08239"/>
    </source>
</evidence>
<feature type="domain" description="SH3b" evidence="2">
    <location>
        <begin position="1"/>
        <end position="54"/>
    </location>
</feature>
<feature type="region of interest" description="Disordered" evidence="1">
    <location>
        <begin position="123"/>
        <end position="142"/>
    </location>
</feature>
<dbReference type="EMBL" id="CP019437">
    <property type="protein sequence ID" value="AQS49069.1"/>
    <property type="molecule type" value="Genomic_DNA"/>
</dbReference>
<evidence type="ECO:0000313" key="3">
    <source>
        <dbReference type="EMBL" id="AQS49069.1"/>
    </source>
</evidence>
<protein>
    <recommendedName>
        <fullName evidence="2">SH3b domain-containing protein</fullName>
    </recommendedName>
</protein>
<proteinExistence type="predicted"/>
<dbReference type="RefSeq" id="WP_075774230.1">
    <property type="nucleotide sequence ID" value="NZ_CP019437.1"/>
</dbReference>
<accession>A0ABN4XFN4</accession>
<dbReference type="Gene3D" id="2.30.30.40">
    <property type="entry name" value="SH3 Domains"/>
    <property type="match status" value="1"/>
</dbReference>
<reference evidence="3 4" key="1">
    <citation type="submission" date="2017-01" db="EMBL/GenBank/DDBJ databases">
        <title>The complete genome sequence of a sulfur-oxidizing marine bacterium Thioclava sp. 25B10_4T.</title>
        <authorList>
            <person name="Liu Y."/>
            <person name="Lai Q."/>
            <person name="Shao Z."/>
        </authorList>
    </citation>
    <scope>NUCLEOTIDE SEQUENCE [LARGE SCALE GENOMIC DNA]</scope>
    <source>
        <strain evidence="3 4">25B10_4</strain>
    </source>
</reference>
<name>A0ABN4XFN4_9RHOB</name>
<dbReference type="Pfam" id="PF08239">
    <property type="entry name" value="SH3_3"/>
    <property type="match status" value="1"/>
</dbReference>
<keyword evidence="4" id="KW-1185">Reference proteome</keyword>
<evidence type="ECO:0000256" key="1">
    <source>
        <dbReference type="SAM" id="MobiDB-lite"/>
    </source>
</evidence>
<organism evidence="3 4">
    <name type="scientific">Thioclava nitratireducens</name>
    <dbReference type="NCBI Taxonomy" id="1915078"/>
    <lineage>
        <taxon>Bacteria</taxon>
        <taxon>Pseudomonadati</taxon>
        <taxon>Pseudomonadota</taxon>
        <taxon>Alphaproteobacteria</taxon>
        <taxon>Rhodobacterales</taxon>
        <taxon>Paracoccaceae</taxon>
        <taxon>Thioclava</taxon>
    </lineage>
</organism>